<evidence type="ECO:0000256" key="10">
    <source>
        <dbReference type="ARBA" id="ARBA00022840"/>
    </source>
</evidence>
<dbReference type="Gene3D" id="3.30.450.20">
    <property type="entry name" value="PAS domain"/>
    <property type="match status" value="1"/>
</dbReference>
<gene>
    <name evidence="17" type="ORF">MNBD_GAMMA20-801</name>
</gene>
<dbReference type="InterPro" id="IPR035965">
    <property type="entry name" value="PAS-like_dom_sf"/>
</dbReference>
<dbReference type="AlphaFoldDB" id="A0A3B1B5I6"/>
<evidence type="ECO:0000256" key="6">
    <source>
        <dbReference type="ARBA" id="ARBA00022679"/>
    </source>
</evidence>
<comment type="catalytic activity">
    <reaction evidence="1">
        <text>ATP + protein L-histidine = ADP + protein N-phospho-L-histidine.</text>
        <dbReference type="EC" id="2.7.13.3"/>
    </reaction>
</comment>
<dbReference type="SUPFAM" id="SSF158472">
    <property type="entry name" value="HAMP domain-like"/>
    <property type="match status" value="1"/>
</dbReference>
<dbReference type="PROSITE" id="PS50109">
    <property type="entry name" value="HIS_KIN"/>
    <property type="match status" value="1"/>
</dbReference>
<evidence type="ECO:0000256" key="7">
    <source>
        <dbReference type="ARBA" id="ARBA00022692"/>
    </source>
</evidence>
<dbReference type="InterPro" id="IPR036097">
    <property type="entry name" value="HisK_dim/P_sf"/>
</dbReference>
<evidence type="ECO:0000256" key="12">
    <source>
        <dbReference type="ARBA" id="ARBA00023012"/>
    </source>
</evidence>
<feature type="domain" description="HAMP" evidence="16">
    <location>
        <begin position="312"/>
        <end position="364"/>
    </location>
</feature>
<comment type="subcellular location">
    <subcellularLocation>
        <location evidence="2">Cell membrane</location>
        <topology evidence="2">Multi-pass membrane protein</topology>
    </subcellularLocation>
</comment>
<dbReference type="CDD" id="cd00130">
    <property type="entry name" value="PAS"/>
    <property type="match status" value="1"/>
</dbReference>
<evidence type="ECO:0000256" key="14">
    <source>
        <dbReference type="SAM" id="Phobius"/>
    </source>
</evidence>
<protein>
    <recommendedName>
        <fullName evidence="3">histidine kinase</fullName>
        <ecNumber evidence="3">2.7.13.3</ecNumber>
    </recommendedName>
</protein>
<evidence type="ECO:0000256" key="13">
    <source>
        <dbReference type="ARBA" id="ARBA00023136"/>
    </source>
</evidence>
<dbReference type="SMART" id="SM00388">
    <property type="entry name" value="HisKA"/>
    <property type="match status" value="1"/>
</dbReference>
<dbReference type="GO" id="GO:0005524">
    <property type="term" value="F:ATP binding"/>
    <property type="evidence" value="ECO:0007669"/>
    <property type="project" value="UniProtKB-KW"/>
</dbReference>
<dbReference type="Pfam" id="PF02518">
    <property type="entry name" value="HATPase_c"/>
    <property type="match status" value="1"/>
</dbReference>
<evidence type="ECO:0000259" key="15">
    <source>
        <dbReference type="PROSITE" id="PS50109"/>
    </source>
</evidence>
<dbReference type="SUPFAM" id="SSF47384">
    <property type="entry name" value="Homodimeric domain of signal transducing histidine kinase"/>
    <property type="match status" value="1"/>
</dbReference>
<reference evidence="17" key="1">
    <citation type="submission" date="2018-06" db="EMBL/GenBank/DDBJ databases">
        <authorList>
            <person name="Zhirakovskaya E."/>
        </authorList>
    </citation>
    <scope>NUCLEOTIDE SEQUENCE</scope>
</reference>
<keyword evidence="8" id="KW-0547">Nucleotide-binding</keyword>
<dbReference type="Pfam" id="PF19312">
    <property type="entry name" value="NtrY_N"/>
    <property type="match status" value="1"/>
</dbReference>
<dbReference type="Pfam" id="PF08448">
    <property type="entry name" value="PAS_4"/>
    <property type="match status" value="1"/>
</dbReference>
<accession>A0A3B1B5I6</accession>
<evidence type="ECO:0000256" key="4">
    <source>
        <dbReference type="ARBA" id="ARBA00022475"/>
    </source>
</evidence>
<keyword evidence="5" id="KW-0597">Phosphoprotein</keyword>
<evidence type="ECO:0000256" key="1">
    <source>
        <dbReference type="ARBA" id="ARBA00000085"/>
    </source>
</evidence>
<dbReference type="SMART" id="SM00387">
    <property type="entry name" value="HATPase_c"/>
    <property type="match status" value="1"/>
</dbReference>
<dbReference type="CDD" id="cd06225">
    <property type="entry name" value="HAMP"/>
    <property type="match status" value="1"/>
</dbReference>
<evidence type="ECO:0000313" key="17">
    <source>
        <dbReference type="EMBL" id="VAX01535.1"/>
    </source>
</evidence>
<keyword evidence="11 14" id="KW-1133">Transmembrane helix</keyword>
<dbReference type="Pfam" id="PF00672">
    <property type="entry name" value="HAMP"/>
    <property type="match status" value="1"/>
</dbReference>
<dbReference type="InterPro" id="IPR045671">
    <property type="entry name" value="NtrY-like_N"/>
</dbReference>
<dbReference type="GO" id="GO:0000155">
    <property type="term" value="F:phosphorelay sensor kinase activity"/>
    <property type="evidence" value="ECO:0007669"/>
    <property type="project" value="InterPro"/>
</dbReference>
<dbReference type="CDD" id="cd00082">
    <property type="entry name" value="HisKA"/>
    <property type="match status" value="1"/>
</dbReference>
<evidence type="ECO:0000256" key="2">
    <source>
        <dbReference type="ARBA" id="ARBA00004651"/>
    </source>
</evidence>
<dbReference type="InterPro" id="IPR000014">
    <property type="entry name" value="PAS"/>
</dbReference>
<evidence type="ECO:0000256" key="11">
    <source>
        <dbReference type="ARBA" id="ARBA00022989"/>
    </source>
</evidence>
<proteinExistence type="predicted"/>
<keyword evidence="12" id="KW-0902">Two-component regulatory system</keyword>
<keyword evidence="4" id="KW-1003">Cell membrane</keyword>
<feature type="transmembrane region" description="Helical" evidence="14">
    <location>
        <begin position="12"/>
        <end position="33"/>
    </location>
</feature>
<dbReference type="InterPro" id="IPR013656">
    <property type="entry name" value="PAS_4"/>
</dbReference>
<dbReference type="InterPro" id="IPR005467">
    <property type="entry name" value="His_kinase_dom"/>
</dbReference>
<feature type="transmembrane region" description="Helical" evidence="14">
    <location>
        <begin position="45"/>
        <end position="72"/>
    </location>
</feature>
<keyword evidence="10" id="KW-0067">ATP-binding</keyword>
<feature type="transmembrane region" description="Helical" evidence="14">
    <location>
        <begin position="84"/>
        <end position="108"/>
    </location>
</feature>
<sequence length="741" mass="82758">MNTFIAWLRRISTSFIPVALMGIFMLGSLWLLSAATENSAQFGRLHIVLVAINILGLIVLTGLIGVSLLRLIHQYRRSATGSRLTARLVLIFVVMAVTPVSIVFYFSLGFMQQGIDSWFDVRIDRAMTEALELSKSALDMRMREKLKETRSLARQLQQTNDGALLFRLNELREKSSASELLIAQSNGRVIASSSADPSTIIPNLPDEAVLQQVRNNTFYIGLSPIRNQGLHTRVAIALKQTATARKARVLIALYPVSERIGQMAENVQSAYTKYKELMYLREPLKQTFAFTLFLILLVTLLSAVWAAFFFAQRLVSPIRILAIGTRAVAAGNYHKKLPATSNDELGSLVQSFSEMTQRIAEAQDQAMRSQRQADRERAYLRAVLGRLSSGVMTLDRDLTVRAVNAAASHILGVNLDYSARHKLTKLEIDYPEVAPFVQTLLPHLNETETDWREEVSLYGSGGHKIITCHGTRLPGMEGIPAGYVVVLEDVTELVQAQRDAAWGEVARRLAHEIKNPLTPIQLSAERLRHKYLDSMDPKDAEVLDRSTHTIVQQVQALKEMVQAFSEYAKTPQIQLRPLSLGELIREVLDLYRGYGTQVSFHFEEQQNLPPVEADPGRLRQLLHNLVRNAIDALSGQDDAQIRITLASRKEASKTVVELAIEDNGQGIPDDMLDKLFEPYATTKPRGTGLGLAVVKRIVEEHMGNLFAENTRAGARVVVRLPALKQPVDNVTQLHPDRVKTR</sequence>
<dbReference type="PANTHER" id="PTHR43065:SF10">
    <property type="entry name" value="PEROXIDE STRESS-ACTIVATED HISTIDINE KINASE MAK3"/>
    <property type="match status" value="1"/>
</dbReference>
<dbReference type="Gene3D" id="1.10.287.130">
    <property type="match status" value="1"/>
</dbReference>
<feature type="transmembrane region" description="Helical" evidence="14">
    <location>
        <begin position="288"/>
        <end position="311"/>
    </location>
</feature>
<evidence type="ECO:0000256" key="9">
    <source>
        <dbReference type="ARBA" id="ARBA00022777"/>
    </source>
</evidence>
<organism evidence="17">
    <name type="scientific">hydrothermal vent metagenome</name>
    <dbReference type="NCBI Taxonomy" id="652676"/>
    <lineage>
        <taxon>unclassified sequences</taxon>
        <taxon>metagenomes</taxon>
        <taxon>ecological metagenomes</taxon>
    </lineage>
</organism>
<feature type="domain" description="Histidine kinase" evidence="15">
    <location>
        <begin position="508"/>
        <end position="724"/>
    </location>
</feature>
<dbReference type="InterPro" id="IPR036890">
    <property type="entry name" value="HATPase_C_sf"/>
</dbReference>
<keyword evidence="9" id="KW-0418">Kinase</keyword>
<evidence type="ECO:0000256" key="8">
    <source>
        <dbReference type="ARBA" id="ARBA00022741"/>
    </source>
</evidence>
<dbReference type="SUPFAM" id="SSF55785">
    <property type="entry name" value="PYP-like sensor domain (PAS domain)"/>
    <property type="match status" value="1"/>
</dbReference>
<dbReference type="EC" id="2.7.13.3" evidence="3"/>
<evidence type="ECO:0000256" key="3">
    <source>
        <dbReference type="ARBA" id="ARBA00012438"/>
    </source>
</evidence>
<dbReference type="SMART" id="SM00304">
    <property type="entry name" value="HAMP"/>
    <property type="match status" value="1"/>
</dbReference>
<dbReference type="Gene3D" id="3.30.565.10">
    <property type="entry name" value="Histidine kinase-like ATPase, C-terminal domain"/>
    <property type="match status" value="1"/>
</dbReference>
<dbReference type="PRINTS" id="PR00344">
    <property type="entry name" value="BCTRLSENSOR"/>
</dbReference>
<keyword evidence="6 17" id="KW-0808">Transferase</keyword>
<dbReference type="EMBL" id="UOFU01000230">
    <property type="protein sequence ID" value="VAX01535.1"/>
    <property type="molecule type" value="Genomic_DNA"/>
</dbReference>
<keyword evidence="13 14" id="KW-0472">Membrane</keyword>
<dbReference type="Gene3D" id="6.10.340.10">
    <property type="match status" value="1"/>
</dbReference>
<evidence type="ECO:0000256" key="5">
    <source>
        <dbReference type="ARBA" id="ARBA00022553"/>
    </source>
</evidence>
<dbReference type="PANTHER" id="PTHR43065">
    <property type="entry name" value="SENSOR HISTIDINE KINASE"/>
    <property type="match status" value="1"/>
</dbReference>
<dbReference type="InterPro" id="IPR003660">
    <property type="entry name" value="HAMP_dom"/>
</dbReference>
<dbReference type="PROSITE" id="PS50885">
    <property type="entry name" value="HAMP"/>
    <property type="match status" value="1"/>
</dbReference>
<dbReference type="InterPro" id="IPR017232">
    <property type="entry name" value="NtrY"/>
</dbReference>
<dbReference type="GO" id="GO:0005886">
    <property type="term" value="C:plasma membrane"/>
    <property type="evidence" value="ECO:0007669"/>
    <property type="project" value="UniProtKB-SubCell"/>
</dbReference>
<dbReference type="InterPro" id="IPR003594">
    <property type="entry name" value="HATPase_dom"/>
</dbReference>
<dbReference type="SUPFAM" id="SSF55874">
    <property type="entry name" value="ATPase domain of HSP90 chaperone/DNA topoisomerase II/histidine kinase"/>
    <property type="match status" value="1"/>
</dbReference>
<name>A0A3B1B5I6_9ZZZZ</name>
<dbReference type="InterPro" id="IPR003661">
    <property type="entry name" value="HisK_dim/P_dom"/>
</dbReference>
<dbReference type="Pfam" id="PF00512">
    <property type="entry name" value="HisKA"/>
    <property type="match status" value="1"/>
</dbReference>
<keyword evidence="7 14" id="KW-0812">Transmembrane</keyword>
<evidence type="ECO:0000259" key="16">
    <source>
        <dbReference type="PROSITE" id="PS50885"/>
    </source>
</evidence>
<dbReference type="PIRSF" id="PIRSF037532">
    <property type="entry name" value="STHK_NtrY"/>
    <property type="match status" value="1"/>
</dbReference>
<dbReference type="InterPro" id="IPR004358">
    <property type="entry name" value="Sig_transdc_His_kin-like_C"/>
</dbReference>